<dbReference type="RefSeq" id="WP_345370163.1">
    <property type="nucleotide sequence ID" value="NZ_BAABJX010000020.1"/>
</dbReference>
<dbReference type="EMBL" id="BAABJX010000020">
    <property type="protein sequence ID" value="GAA4828871.1"/>
    <property type="molecule type" value="Genomic_DNA"/>
</dbReference>
<keyword evidence="1" id="KW-0732">Signal</keyword>
<evidence type="ECO:0000313" key="3">
    <source>
        <dbReference type="EMBL" id="GAA4828871.1"/>
    </source>
</evidence>
<name>A0ABP9D8K2_9BACT</name>
<evidence type="ECO:0000256" key="1">
    <source>
        <dbReference type="SAM" id="SignalP"/>
    </source>
</evidence>
<dbReference type="InterPro" id="IPR025388">
    <property type="entry name" value="Alginate_export_dom"/>
</dbReference>
<gene>
    <name evidence="3" type="ORF">GCM10023331_12530</name>
</gene>
<accession>A0ABP9D8K2</accession>
<feature type="chain" id="PRO_5045473472" evidence="1">
    <location>
        <begin position="26"/>
        <end position="463"/>
    </location>
</feature>
<keyword evidence="4" id="KW-1185">Reference proteome</keyword>
<evidence type="ECO:0000259" key="2">
    <source>
        <dbReference type="Pfam" id="PF13372"/>
    </source>
</evidence>
<dbReference type="SUPFAM" id="SSF56935">
    <property type="entry name" value="Porins"/>
    <property type="match status" value="1"/>
</dbReference>
<evidence type="ECO:0000313" key="4">
    <source>
        <dbReference type="Proteomes" id="UP001500298"/>
    </source>
</evidence>
<dbReference type="Proteomes" id="UP001500298">
    <property type="component" value="Unassembled WGS sequence"/>
</dbReference>
<organism evidence="3 4">
    <name type="scientific">Algivirga pacifica</name>
    <dbReference type="NCBI Taxonomy" id="1162670"/>
    <lineage>
        <taxon>Bacteria</taxon>
        <taxon>Pseudomonadati</taxon>
        <taxon>Bacteroidota</taxon>
        <taxon>Cytophagia</taxon>
        <taxon>Cytophagales</taxon>
        <taxon>Flammeovirgaceae</taxon>
        <taxon>Algivirga</taxon>
    </lineage>
</organism>
<sequence>MQAKLYPYKLLLALLLSGFGISAQAQFTLEGQYRPRTEIRNGFKSPILEGQQPAIFTEHRARITAGYGMDKIGFKMSVQDVRIWGETGQINKTDNLLSIHEAYGEYKPNAQFTLRVGRQEIALDGHRFFGTLDWAAQARAFDAVQLMYQDSLGRQFRIMGSFNQNGWTGQSAPEPAKNVGNQYYGGAYQGANPYTTFGLGLPKAQLLAYGKQVWDKGSISVMGLADFIQPETGDTYPYFHLGITPEYKLGAVKVLSQIYYSAAKQTLSDTNAELEDMTYSGYFLHLSLQHTQLKGKPLIGVDYISGDDKSTANTIEGWAPLYGTNHKFYGFMDYFYVGSGHNGGGNQMSGGLIDTYLKTTFSINKSTKLLAHLHAFMSPTTVNDPTGTTESLAPYLGTEVDLVLVKKLAPSLTLKAGYSQMFATTSMQQVKGQFDSTTNTYKQAKGFQNWSWVMLNFTPKFLN</sequence>
<dbReference type="Pfam" id="PF13372">
    <property type="entry name" value="Alginate_exp"/>
    <property type="match status" value="1"/>
</dbReference>
<reference evidence="4" key="1">
    <citation type="journal article" date="2019" name="Int. J. Syst. Evol. Microbiol.">
        <title>The Global Catalogue of Microorganisms (GCM) 10K type strain sequencing project: providing services to taxonomists for standard genome sequencing and annotation.</title>
        <authorList>
            <consortium name="The Broad Institute Genomics Platform"/>
            <consortium name="The Broad Institute Genome Sequencing Center for Infectious Disease"/>
            <person name="Wu L."/>
            <person name="Ma J."/>
        </authorList>
    </citation>
    <scope>NUCLEOTIDE SEQUENCE [LARGE SCALE GENOMIC DNA]</scope>
    <source>
        <strain evidence="4">JCM 18326</strain>
    </source>
</reference>
<feature type="domain" description="Alginate export" evidence="2">
    <location>
        <begin position="31"/>
        <end position="157"/>
    </location>
</feature>
<proteinExistence type="predicted"/>
<feature type="signal peptide" evidence="1">
    <location>
        <begin position="1"/>
        <end position="25"/>
    </location>
</feature>
<comment type="caution">
    <text evidence="3">The sequence shown here is derived from an EMBL/GenBank/DDBJ whole genome shotgun (WGS) entry which is preliminary data.</text>
</comment>
<protein>
    <submittedName>
        <fullName evidence="3">Alginate export family protein</fullName>
    </submittedName>
</protein>